<evidence type="ECO:0000313" key="1">
    <source>
        <dbReference type="EMBL" id="GLK51442.1"/>
    </source>
</evidence>
<comment type="caution">
    <text evidence="1">The sequence shown here is derived from an EMBL/GenBank/DDBJ whole genome shotgun (WGS) entry which is preliminary data.</text>
</comment>
<dbReference type="Gene3D" id="1.10.287.1080">
    <property type="entry name" value="MazG-like"/>
    <property type="match status" value="1"/>
</dbReference>
<dbReference type="Proteomes" id="UP001143486">
    <property type="component" value="Unassembled WGS sequence"/>
</dbReference>
<dbReference type="RefSeq" id="WP_271185823.1">
    <property type="nucleotide sequence ID" value="NZ_BSFE01000002.1"/>
</dbReference>
<dbReference type="CDD" id="cd11538">
    <property type="entry name" value="NTP-PPase_u1"/>
    <property type="match status" value="1"/>
</dbReference>
<dbReference type="SUPFAM" id="SSF101386">
    <property type="entry name" value="all-alpha NTP pyrophosphatases"/>
    <property type="match status" value="1"/>
</dbReference>
<evidence type="ECO:0000313" key="2">
    <source>
        <dbReference type="Proteomes" id="UP001143486"/>
    </source>
</evidence>
<name>A0A9W6IKW0_9PROT</name>
<keyword evidence="2" id="KW-1185">Reference proteome</keyword>
<proteinExistence type="predicted"/>
<dbReference type="AlphaFoldDB" id="A0A9W6IKW0"/>
<reference evidence="1" key="2">
    <citation type="submission" date="2023-01" db="EMBL/GenBank/DDBJ databases">
        <authorList>
            <person name="Sun Q."/>
            <person name="Evtushenko L."/>
        </authorList>
    </citation>
    <scope>NUCLEOTIDE SEQUENCE</scope>
    <source>
        <strain evidence="1">VKM B-1513</strain>
    </source>
</reference>
<reference evidence="1" key="1">
    <citation type="journal article" date="2014" name="Int. J. Syst. Evol. Microbiol.">
        <title>Complete genome sequence of Corynebacterium casei LMG S-19264T (=DSM 44701T), isolated from a smear-ripened cheese.</title>
        <authorList>
            <consortium name="US DOE Joint Genome Institute (JGI-PGF)"/>
            <person name="Walter F."/>
            <person name="Albersmeier A."/>
            <person name="Kalinowski J."/>
            <person name="Ruckert C."/>
        </authorList>
    </citation>
    <scope>NUCLEOTIDE SEQUENCE</scope>
    <source>
        <strain evidence="1">VKM B-1513</strain>
    </source>
</reference>
<dbReference type="EMBL" id="BSFE01000002">
    <property type="protein sequence ID" value="GLK51442.1"/>
    <property type="molecule type" value="Genomic_DNA"/>
</dbReference>
<protein>
    <submittedName>
        <fullName evidence="1">Pyrophosphatase</fullName>
    </submittedName>
</protein>
<gene>
    <name evidence="1" type="ORF">GCM10017621_09500</name>
</gene>
<organism evidence="1 2">
    <name type="scientific">Maricaulis virginensis</name>
    <dbReference type="NCBI Taxonomy" id="144022"/>
    <lineage>
        <taxon>Bacteria</taxon>
        <taxon>Pseudomonadati</taxon>
        <taxon>Pseudomonadota</taxon>
        <taxon>Alphaproteobacteria</taxon>
        <taxon>Maricaulales</taxon>
        <taxon>Maricaulaceae</taxon>
        <taxon>Maricaulis</taxon>
    </lineage>
</organism>
<accession>A0A9W6IKW0</accession>
<sequence>MSGPLTDLGAQIAQVCDIYARNYGIDRSGDWYLLKLQEEMGELTQAYLDATGRSRRPADEEARTALRREMADALGMLLLLARSEGVDLDAAVQEKWLSWLDKPVSA</sequence>